<comment type="cofactor">
    <cofactor evidence="5">
        <name>Mg(2+)</name>
        <dbReference type="ChEBI" id="CHEBI:18420"/>
    </cofactor>
    <cofactor evidence="5">
        <name>Mn(2+)</name>
        <dbReference type="ChEBI" id="CHEBI:29035"/>
    </cofactor>
    <text evidence="5">Divalent metal cations. Prefers magnesium or manganese.</text>
</comment>
<dbReference type="Pfam" id="PF00390">
    <property type="entry name" value="malic"/>
    <property type="match status" value="1"/>
</dbReference>
<evidence type="ECO:0000259" key="7">
    <source>
        <dbReference type="SMART" id="SM01274"/>
    </source>
</evidence>
<evidence type="ECO:0000256" key="3">
    <source>
        <dbReference type="PIRSR" id="PIRSR000106-1"/>
    </source>
</evidence>
<keyword evidence="2" id="KW-0560">Oxidoreductase</keyword>
<dbReference type="CDD" id="cd05311">
    <property type="entry name" value="NAD_bind_2_malic_enz"/>
    <property type="match status" value="1"/>
</dbReference>
<feature type="binding site" evidence="4">
    <location>
        <position position="293"/>
    </location>
    <ligand>
        <name>(S)-malate</name>
        <dbReference type="ChEBI" id="CHEBI:15589"/>
    </ligand>
</feature>
<keyword evidence="5" id="KW-0479">Metal-binding</keyword>
<protein>
    <submittedName>
        <fullName evidence="8">Malate dehydrogenase</fullName>
    </submittedName>
</protein>
<dbReference type="SMART" id="SM01274">
    <property type="entry name" value="malic"/>
    <property type="match status" value="1"/>
</dbReference>
<dbReference type="InterPro" id="IPR001891">
    <property type="entry name" value="Malic_OxRdtase"/>
</dbReference>
<feature type="binding site" evidence="5">
    <location>
        <position position="161"/>
    </location>
    <ligand>
        <name>a divalent metal cation</name>
        <dbReference type="ChEBI" id="CHEBI:60240"/>
    </ligand>
</feature>
<feature type="domain" description="Malic enzyme N-terminal" evidence="7">
    <location>
        <begin position="18"/>
        <end position="151"/>
    </location>
</feature>
<dbReference type="PIRSF" id="PIRSF000106">
    <property type="entry name" value="ME"/>
    <property type="match status" value="1"/>
</dbReference>
<proteinExistence type="inferred from homology"/>
<feature type="binding site" evidence="5">
    <location>
        <position position="137"/>
    </location>
    <ligand>
        <name>a divalent metal cation</name>
        <dbReference type="ChEBI" id="CHEBI:60240"/>
    </ligand>
</feature>
<dbReference type="EMBL" id="MGAL01000017">
    <property type="protein sequence ID" value="OGK48305.1"/>
    <property type="molecule type" value="Genomic_DNA"/>
</dbReference>
<feature type="binding site" evidence="4">
    <location>
        <position position="323"/>
    </location>
    <ligand>
        <name>(S)-malate</name>
        <dbReference type="ChEBI" id="CHEBI:15589"/>
    </ligand>
</feature>
<dbReference type="InterPro" id="IPR012301">
    <property type="entry name" value="Malic_N_dom"/>
</dbReference>
<dbReference type="InterPro" id="IPR045213">
    <property type="entry name" value="Malic_NAD-bd_bact_type"/>
</dbReference>
<dbReference type="SMART" id="SM00919">
    <property type="entry name" value="Malic_M"/>
    <property type="match status" value="1"/>
</dbReference>
<dbReference type="PANTHER" id="PTHR43237">
    <property type="entry name" value="NADP-DEPENDENT MALIC ENZYME"/>
    <property type="match status" value="1"/>
</dbReference>
<dbReference type="GO" id="GO:0051287">
    <property type="term" value="F:NAD binding"/>
    <property type="evidence" value="ECO:0007669"/>
    <property type="project" value="InterPro"/>
</dbReference>
<dbReference type="GO" id="GO:0046872">
    <property type="term" value="F:metal ion binding"/>
    <property type="evidence" value="ECO:0007669"/>
    <property type="project" value="UniProtKB-KW"/>
</dbReference>
<dbReference type="SUPFAM" id="SSF53223">
    <property type="entry name" value="Aminoacid dehydrogenase-like, N-terminal domain"/>
    <property type="match status" value="1"/>
</dbReference>
<feature type="binding site" evidence="5">
    <location>
        <position position="136"/>
    </location>
    <ligand>
        <name>a divalent metal cation</name>
        <dbReference type="ChEBI" id="CHEBI:60240"/>
    </ligand>
</feature>
<dbReference type="PANTHER" id="PTHR43237:SF4">
    <property type="entry name" value="NADP-DEPENDENT MALIC ENZYME"/>
    <property type="match status" value="1"/>
</dbReference>
<dbReference type="GO" id="GO:0016616">
    <property type="term" value="F:oxidoreductase activity, acting on the CH-OH group of donors, NAD or NADP as acceptor"/>
    <property type="evidence" value="ECO:0007669"/>
    <property type="project" value="InterPro"/>
</dbReference>
<dbReference type="InterPro" id="IPR051674">
    <property type="entry name" value="Malate_Decarboxylase"/>
</dbReference>
<dbReference type="InterPro" id="IPR037062">
    <property type="entry name" value="Malic_N_dom_sf"/>
</dbReference>
<reference evidence="8 9" key="1">
    <citation type="journal article" date="2016" name="Nat. Commun.">
        <title>Thousands of microbial genomes shed light on interconnected biogeochemical processes in an aquifer system.</title>
        <authorList>
            <person name="Anantharaman K."/>
            <person name="Brown C.T."/>
            <person name="Hug L.A."/>
            <person name="Sharon I."/>
            <person name="Castelle C.J."/>
            <person name="Probst A.J."/>
            <person name="Thomas B.C."/>
            <person name="Singh A."/>
            <person name="Wilkins M.J."/>
            <person name="Karaoz U."/>
            <person name="Brodie E.L."/>
            <person name="Williams K.H."/>
            <person name="Hubbard S.S."/>
            <person name="Banfield J.F."/>
        </authorList>
    </citation>
    <scope>NUCLEOTIDE SEQUENCE [LARGE SCALE GENOMIC DNA]</scope>
</reference>
<dbReference type="Gene3D" id="3.40.50.720">
    <property type="entry name" value="NAD(P)-binding Rossmann-like Domain"/>
    <property type="match status" value="1"/>
</dbReference>
<feature type="active site" description="Proton acceptor" evidence="3">
    <location>
        <position position="94"/>
    </location>
</feature>
<name>A0A1F7IYB5_9BACT</name>
<dbReference type="Gene3D" id="3.40.50.10380">
    <property type="entry name" value="Malic enzyme, N-terminal domain"/>
    <property type="match status" value="1"/>
</dbReference>
<dbReference type="STRING" id="1802061.A3A93_01540"/>
<evidence type="ECO:0000313" key="9">
    <source>
        <dbReference type="Proteomes" id="UP000177141"/>
    </source>
</evidence>
<dbReference type="InterPro" id="IPR046346">
    <property type="entry name" value="Aminoacid_DH-like_N_sf"/>
</dbReference>
<evidence type="ECO:0000256" key="2">
    <source>
        <dbReference type="ARBA" id="ARBA00023002"/>
    </source>
</evidence>
<evidence type="ECO:0000256" key="5">
    <source>
        <dbReference type="PIRSR" id="PIRSR000106-3"/>
    </source>
</evidence>
<sequence>MSNSDLQEKALDLHKKHKGKITVKSKIPQSEDETFSLVYTPGVAAASRKIAEDTNSVFDYTIKSNFVAVVSDGTAVLGLGNIGPEAAMPVMEGKALLMSELAGIDAVPLCIKAENADDIIRFVKQCAPTFGAINLEDIAAPRCFEVEDQLQDIGIPVFHDDQHGTAVVVFAALLNACRVLGKKLNNLRVVIVGSGAAGIAVTKLIANAGEANFPQVADIKLVDSKGIVSPSRTDMNSYKLKIAQKINKENKEGDLAFALKGADVVVGLSRPGIITKQMIKSMNPDPIVFAMANPVPEIMPDEAKEVGAAIVATGRSDLPNQINNALGFPGIFRGLLNCRAKRVTTKMKYATAKVLSEYVVSPKADQLLSKIGDREVVKVVADAVSSSYE</sequence>
<comment type="similarity">
    <text evidence="1">Belongs to the malic enzymes family.</text>
</comment>
<dbReference type="Proteomes" id="UP000177141">
    <property type="component" value="Unassembled WGS sequence"/>
</dbReference>
<dbReference type="InterPro" id="IPR012302">
    <property type="entry name" value="Malic_NAD-bd"/>
</dbReference>
<accession>A0A1F7IYB5</accession>
<feature type="active site" description="Proton donor" evidence="3">
    <location>
        <position position="39"/>
    </location>
</feature>
<dbReference type="Pfam" id="PF03949">
    <property type="entry name" value="Malic_M"/>
    <property type="match status" value="1"/>
</dbReference>
<feature type="domain" description="Malic enzyme NAD-binding" evidence="6">
    <location>
        <begin position="162"/>
        <end position="389"/>
    </location>
</feature>
<evidence type="ECO:0000259" key="6">
    <source>
        <dbReference type="SMART" id="SM00919"/>
    </source>
</evidence>
<dbReference type="GO" id="GO:0004470">
    <property type="term" value="F:malic enzyme activity"/>
    <property type="evidence" value="ECO:0007669"/>
    <property type="project" value="InterPro"/>
</dbReference>
<gene>
    <name evidence="8" type="ORF">A3A93_01540</name>
</gene>
<evidence type="ECO:0000256" key="4">
    <source>
        <dbReference type="PIRSR" id="PIRSR000106-2"/>
    </source>
</evidence>
<evidence type="ECO:0000256" key="1">
    <source>
        <dbReference type="ARBA" id="ARBA00008785"/>
    </source>
</evidence>
<organism evidence="8 9">
    <name type="scientific">Candidatus Roizmanbacteria bacterium RIFCSPLOWO2_01_FULL_38_12</name>
    <dbReference type="NCBI Taxonomy" id="1802061"/>
    <lineage>
        <taxon>Bacteria</taxon>
        <taxon>Candidatus Roizmaniibacteriota</taxon>
    </lineage>
</organism>
<dbReference type="AlphaFoldDB" id="A0A1F7IYB5"/>
<dbReference type="InterPro" id="IPR036291">
    <property type="entry name" value="NAD(P)-bd_dom_sf"/>
</dbReference>
<evidence type="ECO:0000313" key="8">
    <source>
        <dbReference type="EMBL" id="OGK48305.1"/>
    </source>
</evidence>
<comment type="caution">
    <text evidence="8">The sequence shown here is derived from an EMBL/GenBank/DDBJ whole genome shotgun (WGS) entry which is preliminary data.</text>
</comment>
<dbReference type="SUPFAM" id="SSF51735">
    <property type="entry name" value="NAD(P)-binding Rossmann-fold domains"/>
    <property type="match status" value="1"/>
</dbReference>